<feature type="compositionally biased region" description="Basic residues" evidence="1">
    <location>
        <begin position="44"/>
        <end position="53"/>
    </location>
</feature>
<accession>A0A9Q3HRQ9</accession>
<name>A0A9Q3HRQ9_9BASI</name>
<sequence>MLSEDQKKNLAQGKDNSPVEAPQASTSSKQGKANPKEQSEGKAKGKLNRKSQVKRALPTELQNPQGREDSH</sequence>
<gene>
    <name evidence="2" type="ORF">O181_055081</name>
</gene>
<keyword evidence="3" id="KW-1185">Reference proteome</keyword>
<proteinExistence type="predicted"/>
<dbReference type="Proteomes" id="UP000765509">
    <property type="component" value="Unassembled WGS sequence"/>
</dbReference>
<reference evidence="2" key="1">
    <citation type="submission" date="2021-03" db="EMBL/GenBank/DDBJ databases">
        <title>Draft genome sequence of rust myrtle Austropuccinia psidii MF-1, a brazilian biotype.</title>
        <authorList>
            <person name="Quecine M.C."/>
            <person name="Pachon D.M.R."/>
            <person name="Bonatelli M.L."/>
            <person name="Correr F.H."/>
            <person name="Franceschini L.M."/>
            <person name="Leite T.F."/>
            <person name="Margarido G.R.A."/>
            <person name="Almeida C.A."/>
            <person name="Ferrarezi J.A."/>
            <person name="Labate C.A."/>
        </authorList>
    </citation>
    <scope>NUCLEOTIDE SEQUENCE</scope>
    <source>
        <strain evidence="2">MF-1</strain>
    </source>
</reference>
<evidence type="ECO:0000256" key="1">
    <source>
        <dbReference type="SAM" id="MobiDB-lite"/>
    </source>
</evidence>
<evidence type="ECO:0000313" key="2">
    <source>
        <dbReference type="EMBL" id="MBW0515366.1"/>
    </source>
</evidence>
<evidence type="ECO:0000313" key="3">
    <source>
        <dbReference type="Proteomes" id="UP000765509"/>
    </source>
</evidence>
<feature type="region of interest" description="Disordered" evidence="1">
    <location>
        <begin position="1"/>
        <end position="71"/>
    </location>
</feature>
<organism evidence="2 3">
    <name type="scientific">Austropuccinia psidii MF-1</name>
    <dbReference type="NCBI Taxonomy" id="1389203"/>
    <lineage>
        <taxon>Eukaryota</taxon>
        <taxon>Fungi</taxon>
        <taxon>Dikarya</taxon>
        <taxon>Basidiomycota</taxon>
        <taxon>Pucciniomycotina</taxon>
        <taxon>Pucciniomycetes</taxon>
        <taxon>Pucciniales</taxon>
        <taxon>Sphaerophragmiaceae</taxon>
        <taxon>Austropuccinia</taxon>
    </lineage>
</organism>
<dbReference type="EMBL" id="AVOT02024588">
    <property type="protein sequence ID" value="MBW0515366.1"/>
    <property type="molecule type" value="Genomic_DNA"/>
</dbReference>
<dbReference type="AlphaFoldDB" id="A0A9Q3HRQ9"/>
<protein>
    <submittedName>
        <fullName evidence="2">Uncharacterized protein</fullName>
    </submittedName>
</protein>
<comment type="caution">
    <text evidence="2">The sequence shown here is derived from an EMBL/GenBank/DDBJ whole genome shotgun (WGS) entry which is preliminary data.</text>
</comment>
<feature type="compositionally biased region" description="Basic and acidic residues" evidence="1">
    <location>
        <begin position="34"/>
        <end position="43"/>
    </location>
</feature>